<reference evidence="7" key="1">
    <citation type="submission" date="2020-02" db="EMBL/GenBank/DDBJ databases">
        <authorList>
            <person name="Meier V. D."/>
        </authorList>
    </citation>
    <scope>NUCLEOTIDE SEQUENCE</scope>
    <source>
        <strain evidence="7">AVDCRST_MAG28</strain>
    </source>
</reference>
<dbReference type="InterPro" id="IPR014756">
    <property type="entry name" value="Ig_E-set"/>
</dbReference>
<evidence type="ECO:0000313" key="7">
    <source>
        <dbReference type="EMBL" id="CAA9448475.1"/>
    </source>
</evidence>
<feature type="domain" description="Oxidoreductase molybdopterin-binding" evidence="5">
    <location>
        <begin position="44"/>
        <end position="214"/>
    </location>
</feature>
<evidence type="ECO:0000256" key="3">
    <source>
        <dbReference type="ARBA" id="ARBA00022723"/>
    </source>
</evidence>
<dbReference type="GO" id="GO:0006790">
    <property type="term" value="P:sulfur compound metabolic process"/>
    <property type="evidence" value="ECO:0007669"/>
    <property type="project" value="TreeGrafter"/>
</dbReference>
<dbReference type="GO" id="GO:0043546">
    <property type="term" value="F:molybdopterin cofactor binding"/>
    <property type="evidence" value="ECO:0007669"/>
    <property type="project" value="TreeGrafter"/>
</dbReference>
<evidence type="ECO:0000256" key="4">
    <source>
        <dbReference type="ARBA" id="ARBA00023002"/>
    </source>
</evidence>
<evidence type="ECO:0000259" key="5">
    <source>
        <dbReference type="Pfam" id="PF00174"/>
    </source>
</evidence>
<dbReference type="GO" id="GO:0020037">
    <property type="term" value="F:heme binding"/>
    <property type="evidence" value="ECO:0007669"/>
    <property type="project" value="TreeGrafter"/>
</dbReference>
<feature type="domain" description="Moybdenum cofactor oxidoreductase dimerisation" evidence="6">
    <location>
        <begin position="263"/>
        <end position="356"/>
    </location>
</feature>
<accession>A0A6J4QSW0</accession>
<name>A0A6J4QSW0_9ACTN</name>
<sequence>MAKATTSREFTREEVGLALRNPGMPLEGLRYDITPIEMHYLLVHFDIPSVDQETYEITVGGRVRTPLNLSLDELKARPAVTMPVMMECAGAGRAHLSPRPVSAPWRDEAIGCAEWTGTPLRPILEEAGLLDDAVEILFTGHDRGIDQGVEHNYERSLSLEDALREEVILAYGMNGRPLPARHGSPLRLVVPEWYGMASVKWLKEIKAVSEPFEGVQQALLYQYRQSEEDPGTPVTRKRPHALMAPPGIPDFFSRMRHVPAGRTLVEGRAWSGWGPVKRVEFSADGGHTWADATLGEPVGRYAWVRWSYEWDAREPGEYELCARATDSTGRTQPIDNDEAWNQGGYGVNGVQRVAVMVG</sequence>
<dbReference type="CDD" id="cd02110">
    <property type="entry name" value="SO_family_Moco_dimer"/>
    <property type="match status" value="1"/>
</dbReference>
<dbReference type="Pfam" id="PF00174">
    <property type="entry name" value="Oxidored_molyb"/>
    <property type="match status" value="1"/>
</dbReference>
<evidence type="ECO:0000259" key="6">
    <source>
        <dbReference type="Pfam" id="PF03404"/>
    </source>
</evidence>
<proteinExistence type="predicted"/>
<dbReference type="EMBL" id="CADCVE010000025">
    <property type="protein sequence ID" value="CAA9448475.1"/>
    <property type="molecule type" value="Genomic_DNA"/>
</dbReference>
<evidence type="ECO:0000256" key="1">
    <source>
        <dbReference type="ARBA" id="ARBA00001924"/>
    </source>
</evidence>
<dbReference type="Gene3D" id="3.90.420.10">
    <property type="entry name" value="Oxidoreductase, molybdopterin-binding domain"/>
    <property type="match status" value="1"/>
</dbReference>
<protein>
    <recommendedName>
        <fullName evidence="8">Sulfite oxidase</fullName>
    </recommendedName>
</protein>
<keyword evidence="3" id="KW-0479">Metal-binding</keyword>
<dbReference type="AlphaFoldDB" id="A0A6J4QSW0"/>
<comment type="cofactor">
    <cofactor evidence="1">
        <name>Mo-molybdopterin</name>
        <dbReference type="ChEBI" id="CHEBI:71302"/>
    </cofactor>
</comment>
<evidence type="ECO:0008006" key="8">
    <source>
        <dbReference type="Google" id="ProtNLM"/>
    </source>
</evidence>
<organism evidence="7">
    <name type="scientific">uncultured Rubrobacteraceae bacterium</name>
    <dbReference type="NCBI Taxonomy" id="349277"/>
    <lineage>
        <taxon>Bacteria</taxon>
        <taxon>Bacillati</taxon>
        <taxon>Actinomycetota</taxon>
        <taxon>Rubrobacteria</taxon>
        <taxon>Rubrobacterales</taxon>
        <taxon>Rubrobacteraceae</taxon>
        <taxon>environmental samples</taxon>
    </lineage>
</organism>
<dbReference type="Pfam" id="PF03404">
    <property type="entry name" value="Mo-co_dimer"/>
    <property type="match status" value="1"/>
</dbReference>
<dbReference type="SUPFAM" id="SSF81296">
    <property type="entry name" value="E set domains"/>
    <property type="match status" value="1"/>
</dbReference>
<gene>
    <name evidence="7" type="ORF">AVDCRST_MAG28-1114</name>
</gene>
<dbReference type="InterPro" id="IPR000572">
    <property type="entry name" value="OxRdtase_Mopterin-bd_dom"/>
</dbReference>
<dbReference type="GO" id="GO:0008482">
    <property type="term" value="F:sulfite oxidase activity"/>
    <property type="evidence" value="ECO:0007669"/>
    <property type="project" value="TreeGrafter"/>
</dbReference>
<dbReference type="SUPFAM" id="SSF56524">
    <property type="entry name" value="Oxidoreductase molybdopterin-binding domain"/>
    <property type="match status" value="1"/>
</dbReference>
<evidence type="ECO:0000256" key="2">
    <source>
        <dbReference type="ARBA" id="ARBA00022505"/>
    </source>
</evidence>
<dbReference type="InterPro" id="IPR005066">
    <property type="entry name" value="MoCF_OxRdtse_dimer"/>
</dbReference>
<keyword evidence="2" id="KW-0500">Molybdenum</keyword>
<dbReference type="InterPro" id="IPR008335">
    <property type="entry name" value="Mopterin_OxRdtase_euk"/>
</dbReference>
<dbReference type="GO" id="GO:0030151">
    <property type="term" value="F:molybdenum ion binding"/>
    <property type="evidence" value="ECO:0007669"/>
    <property type="project" value="InterPro"/>
</dbReference>
<dbReference type="PANTHER" id="PTHR19372:SF7">
    <property type="entry name" value="SULFITE OXIDASE, MITOCHONDRIAL"/>
    <property type="match status" value="1"/>
</dbReference>
<dbReference type="InterPro" id="IPR036374">
    <property type="entry name" value="OxRdtase_Mopterin-bd_sf"/>
</dbReference>
<dbReference type="PRINTS" id="PR00407">
    <property type="entry name" value="EUMOPTERIN"/>
</dbReference>
<dbReference type="PANTHER" id="PTHR19372">
    <property type="entry name" value="SULFITE REDUCTASE"/>
    <property type="match status" value="1"/>
</dbReference>
<keyword evidence="4" id="KW-0560">Oxidoreductase</keyword>
<dbReference type="Gene3D" id="2.60.40.650">
    <property type="match status" value="1"/>
</dbReference>